<name>A0A212R5K8_9CHLR</name>
<evidence type="ECO:0000259" key="1">
    <source>
        <dbReference type="Pfam" id="PF01850"/>
    </source>
</evidence>
<dbReference type="EMBL" id="FYEK01000030">
    <property type="protein sequence ID" value="SNB67339.1"/>
    <property type="molecule type" value="Genomic_DNA"/>
</dbReference>
<dbReference type="Gene3D" id="3.40.50.1010">
    <property type="entry name" value="5'-nuclease"/>
    <property type="match status" value="1"/>
</dbReference>
<dbReference type="InterPro" id="IPR002716">
    <property type="entry name" value="PIN_dom"/>
</dbReference>
<evidence type="ECO:0000313" key="3">
    <source>
        <dbReference type="Proteomes" id="UP000197025"/>
    </source>
</evidence>
<dbReference type="RefSeq" id="WP_088571479.1">
    <property type="nucleotide sequence ID" value="NZ_FYEK01000030.1"/>
</dbReference>
<dbReference type="AlphaFoldDB" id="A0A212R5K8"/>
<organism evidence="2 3">
    <name type="scientific">Thermoflexus hugenholtzii JAD2</name>
    <dbReference type="NCBI Taxonomy" id="877466"/>
    <lineage>
        <taxon>Bacteria</taxon>
        <taxon>Bacillati</taxon>
        <taxon>Chloroflexota</taxon>
        <taxon>Thermoflexia</taxon>
        <taxon>Thermoflexales</taxon>
        <taxon>Thermoflexaceae</taxon>
        <taxon>Thermoflexus</taxon>
    </lineage>
</organism>
<dbReference type="InterPro" id="IPR029060">
    <property type="entry name" value="PIN-like_dom_sf"/>
</dbReference>
<reference evidence="3" key="1">
    <citation type="submission" date="2017-06" db="EMBL/GenBank/DDBJ databases">
        <authorList>
            <person name="Varghese N."/>
            <person name="Submissions S."/>
        </authorList>
    </citation>
    <scope>NUCLEOTIDE SEQUENCE [LARGE SCALE GENOMIC DNA]</scope>
    <source>
        <strain evidence="3">JAD2</strain>
    </source>
</reference>
<evidence type="ECO:0000313" key="2">
    <source>
        <dbReference type="EMBL" id="SNB67339.1"/>
    </source>
</evidence>
<feature type="domain" description="PIN" evidence="1">
    <location>
        <begin position="2"/>
        <end position="121"/>
    </location>
</feature>
<dbReference type="Pfam" id="PF01850">
    <property type="entry name" value="PIN"/>
    <property type="match status" value="1"/>
</dbReference>
<dbReference type="InParanoid" id="A0A212R5K8"/>
<dbReference type="OrthoDB" id="572702at2"/>
<keyword evidence="3" id="KW-1185">Reference proteome</keyword>
<sequence length="132" mass="15034">MYLVDTNIWLERLLDQEQSEVIGRFLEQVPSDQLAITDFALHSIGIILCRLGRLDAFRLFVQEVFIDGAVTVIHLEPTDLPAVLEVMERFNLDFDDAYQYIAAEKHALTLVSLDADFDRTPAGRKTPQQIVT</sequence>
<accession>A0A212R5K8</accession>
<dbReference type="CDD" id="cd09854">
    <property type="entry name" value="PIN_VapC-like"/>
    <property type="match status" value="1"/>
</dbReference>
<dbReference type="SUPFAM" id="SSF88723">
    <property type="entry name" value="PIN domain-like"/>
    <property type="match status" value="1"/>
</dbReference>
<protein>
    <recommendedName>
        <fullName evidence="1">PIN domain-containing protein</fullName>
    </recommendedName>
</protein>
<proteinExistence type="predicted"/>
<dbReference type="Proteomes" id="UP000197025">
    <property type="component" value="Unassembled WGS sequence"/>
</dbReference>
<gene>
    <name evidence="2" type="ORF">SAMN02746019_00012980</name>
</gene>